<evidence type="ECO:0000256" key="1">
    <source>
        <dbReference type="SAM" id="MobiDB-lite"/>
    </source>
</evidence>
<proteinExistence type="predicted"/>
<keyword evidence="2" id="KW-1133">Transmembrane helix</keyword>
<keyword evidence="2" id="KW-0472">Membrane</keyword>
<keyword evidence="2" id="KW-0812">Transmembrane</keyword>
<dbReference type="EMBL" id="JACEFT010000008">
    <property type="protein sequence ID" value="MBA2778980.1"/>
    <property type="molecule type" value="Genomic_DNA"/>
</dbReference>
<evidence type="ECO:0000313" key="5">
    <source>
        <dbReference type="Proteomes" id="UP000518091"/>
    </source>
</evidence>
<reference evidence="4 6" key="1">
    <citation type="submission" date="2020-05" db="EMBL/GenBank/DDBJ databases">
        <title>Comparative genomic analysis of denitrifying bacteria from Halomonas genus.</title>
        <authorList>
            <person name="Wang L."/>
            <person name="Shao Z."/>
        </authorList>
    </citation>
    <scope>NUCLEOTIDE SEQUENCE [LARGE SCALE GENOMIC DNA]</scope>
    <source>
        <strain evidence="4 6">DSM 17331</strain>
    </source>
</reference>
<dbReference type="AlphaFoldDB" id="A0A7V9W0U2"/>
<evidence type="ECO:0000313" key="6">
    <source>
        <dbReference type="Proteomes" id="UP000814353"/>
    </source>
</evidence>
<evidence type="ECO:0000313" key="4">
    <source>
        <dbReference type="EMBL" id="MCG6662907.1"/>
    </source>
</evidence>
<dbReference type="EMBL" id="JABFUB010000014">
    <property type="protein sequence ID" value="MCG6662907.1"/>
    <property type="molecule type" value="Genomic_DNA"/>
</dbReference>
<dbReference type="Proteomes" id="UP000814353">
    <property type="component" value="Unassembled WGS sequence"/>
</dbReference>
<feature type="transmembrane region" description="Helical" evidence="2">
    <location>
        <begin position="6"/>
        <end position="26"/>
    </location>
</feature>
<reference evidence="3 5" key="2">
    <citation type="submission" date="2020-07" db="EMBL/GenBank/DDBJ databases">
        <title>Identification of Halomonas strains.</title>
        <authorList>
            <person name="Xiao Z."/>
            <person name="Shen J."/>
        </authorList>
    </citation>
    <scope>NUCLEOTIDE SEQUENCE [LARGE SCALE GENOMIC DNA]</scope>
    <source>
        <strain evidence="3 5">DSM 17331</strain>
    </source>
</reference>
<evidence type="ECO:0000313" key="3">
    <source>
        <dbReference type="EMBL" id="MBA2778980.1"/>
    </source>
</evidence>
<gene>
    <name evidence="3" type="ORF">H1D44_08710</name>
    <name evidence="4" type="ORF">HOP48_15310</name>
</gene>
<name>A0A7V9W0U2_9GAMM</name>
<dbReference type="Proteomes" id="UP000518091">
    <property type="component" value="Unassembled WGS sequence"/>
</dbReference>
<feature type="compositionally biased region" description="Low complexity" evidence="1">
    <location>
        <begin position="50"/>
        <end position="79"/>
    </location>
</feature>
<feature type="region of interest" description="Disordered" evidence="1">
    <location>
        <begin position="37"/>
        <end position="79"/>
    </location>
</feature>
<comment type="caution">
    <text evidence="3">The sequence shown here is derived from an EMBL/GenBank/DDBJ whole genome shotgun (WGS) entry which is preliminary data.</text>
</comment>
<sequence>MTYFLVMGSLALSVLFTFGWALSRLLRWAASGFSLGGGAARGGRKGGRRSGATRSAGKAKAGKAKTGTAKVSASRSKASAKPTSEPWRITRLIAEWRSSVALALVASLIYLVARLAEYGISYRPPHTLPSGFDTLLIGLGWLSAGLILLALLQRLAAWRCR</sequence>
<evidence type="ECO:0000256" key="2">
    <source>
        <dbReference type="SAM" id="Phobius"/>
    </source>
</evidence>
<feature type="transmembrane region" description="Helical" evidence="2">
    <location>
        <begin position="135"/>
        <end position="152"/>
    </location>
</feature>
<protein>
    <submittedName>
        <fullName evidence="3">Uncharacterized protein</fullName>
    </submittedName>
</protein>
<organism evidence="3 5">
    <name type="scientific">Billgrantia kenyensis</name>
    <dbReference type="NCBI Taxonomy" id="321266"/>
    <lineage>
        <taxon>Bacteria</taxon>
        <taxon>Pseudomonadati</taxon>
        <taxon>Pseudomonadota</taxon>
        <taxon>Gammaproteobacteria</taxon>
        <taxon>Oceanospirillales</taxon>
        <taxon>Halomonadaceae</taxon>
        <taxon>Billgrantia</taxon>
    </lineage>
</organism>
<dbReference type="RefSeq" id="WP_181514459.1">
    <property type="nucleotide sequence ID" value="NZ_JABFUB010000014.1"/>
</dbReference>
<keyword evidence="6" id="KW-1185">Reference proteome</keyword>
<accession>A0A7V9W0U2</accession>
<feature type="transmembrane region" description="Helical" evidence="2">
    <location>
        <begin position="96"/>
        <end position="115"/>
    </location>
</feature>